<evidence type="ECO:0000313" key="2">
    <source>
        <dbReference type="EMBL" id="RMC13737.1"/>
    </source>
</evidence>
<proteinExistence type="predicted"/>
<feature type="region of interest" description="Disordered" evidence="1">
    <location>
        <begin position="1"/>
        <end position="24"/>
    </location>
</feature>
<accession>A0A3M0L319</accession>
<name>A0A3M0L319_HIRRU</name>
<gene>
    <name evidence="2" type="ORF">DUI87_08819</name>
</gene>
<protein>
    <submittedName>
        <fullName evidence="2">Uncharacterized protein</fullName>
    </submittedName>
</protein>
<comment type="caution">
    <text evidence="2">The sequence shown here is derived from an EMBL/GenBank/DDBJ whole genome shotgun (WGS) entry which is preliminary data.</text>
</comment>
<keyword evidence="3" id="KW-1185">Reference proteome</keyword>
<sequence>MGARSRKENPPVAEGNPRFQGQASGRECIGNVLGSLKLQHGCSMTVNPDENPRIYDVVCFQLNQRNTSCAVRAHASETPGTLPVPQVQTESYYHQDAGKPETVLEILTLSKPDAANSSSHSYPLEMTTLQGGDFIWYQQHWFLVWNLKHCCDQVNDSHFPCHKLKTRCKRQGALEIRREKLGDTERDAEEILDLETRMMSPDEELSCFHMQNPLIA</sequence>
<reference evidence="2 3" key="1">
    <citation type="submission" date="2018-07" db="EMBL/GenBank/DDBJ databases">
        <title>A high quality draft genome assembly of the barn swallow (H. rustica rustica).</title>
        <authorList>
            <person name="Formenti G."/>
            <person name="Chiara M."/>
            <person name="Poveda L."/>
            <person name="Francoijs K.-J."/>
            <person name="Bonisoli-Alquati A."/>
            <person name="Canova L."/>
            <person name="Gianfranceschi L."/>
            <person name="Horner D.S."/>
            <person name="Saino N."/>
        </authorList>
    </citation>
    <scope>NUCLEOTIDE SEQUENCE [LARGE SCALE GENOMIC DNA]</scope>
    <source>
        <strain evidence="2">Chelidonia</strain>
        <tissue evidence="2">Blood</tissue>
    </source>
</reference>
<dbReference type="AlphaFoldDB" id="A0A3M0L319"/>
<dbReference type="Proteomes" id="UP000269221">
    <property type="component" value="Unassembled WGS sequence"/>
</dbReference>
<organism evidence="2 3">
    <name type="scientific">Hirundo rustica rustica</name>
    <dbReference type="NCBI Taxonomy" id="333673"/>
    <lineage>
        <taxon>Eukaryota</taxon>
        <taxon>Metazoa</taxon>
        <taxon>Chordata</taxon>
        <taxon>Craniata</taxon>
        <taxon>Vertebrata</taxon>
        <taxon>Euteleostomi</taxon>
        <taxon>Archelosauria</taxon>
        <taxon>Archosauria</taxon>
        <taxon>Dinosauria</taxon>
        <taxon>Saurischia</taxon>
        <taxon>Theropoda</taxon>
        <taxon>Coelurosauria</taxon>
        <taxon>Aves</taxon>
        <taxon>Neognathae</taxon>
        <taxon>Neoaves</taxon>
        <taxon>Telluraves</taxon>
        <taxon>Australaves</taxon>
        <taxon>Passeriformes</taxon>
        <taxon>Sylvioidea</taxon>
        <taxon>Hirundinidae</taxon>
        <taxon>Hirundo</taxon>
    </lineage>
</organism>
<dbReference type="EMBL" id="QRBI01000105">
    <property type="protein sequence ID" value="RMC13737.1"/>
    <property type="molecule type" value="Genomic_DNA"/>
</dbReference>
<evidence type="ECO:0000256" key="1">
    <source>
        <dbReference type="SAM" id="MobiDB-lite"/>
    </source>
</evidence>
<evidence type="ECO:0000313" key="3">
    <source>
        <dbReference type="Proteomes" id="UP000269221"/>
    </source>
</evidence>